<protein>
    <submittedName>
        <fullName evidence="11">Endonuclease</fullName>
    </submittedName>
</protein>
<proteinExistence type="inferred from homology"/>
<dbReference type="Gene3D" id="1.10.8.50">
    <property type="match status" value="1"/>
</dbReference>
<evidence type="ECO:0000256" key="7">
    <source>
        <dbReference type="ARBA" id="ARBA00023239"/>
    </source>
</evidence>
<dbReference type="SUPFAM" id="SSF46946">
    <property type="entry name" value="S13-like H2TH domain"/>
    <property type="match status" value="1"/>
</dbReference>
<dbReference type="PANTHER" id="PTHR22993:SF9">
    <property type="entry name" value="FORMAMIDOPYRIMIDINE-DNA GLYCOSYLASE"/>
    <property type="match status" value="1"/>
</dbReference>
<dbReference type="GO" id="GO:0016829">
    <property type="term" value="F:lyase activity"/>
    <property type="evidence" value="ECO:0007669"/>
    <property type="project" value="UniProtKB-KW"/>
</dbReference>
<dbReference type="PROSITE" id="PS51068">
    <property type="entry name" value="FPG_CAT"/>
    <property type="match status" value="1"/>
</dbReference>
<evidence type="ECO:0000256" key="1">
    <source>
        <dbReference type="ARBA" id="ARBA00001668"/>
    </source>
</evidence>
<dbReference type="SMART" id="SM00898">
    <property type="entry name" value="Fapy_DNA_glyco"/>
    <property type="match status" value="1"/>
</dbReference>
<keyword evidence="7" id="KW-0456">Lyase</keyword>
<dbReference type="InterPro" id="IPR012319">
    <property type="entry name" value="FPG_cat"/>
</dbReference>
<evidence type="ECO:0000256" key="3">
    <source>
        <dbReference type="ARBA" id="ARBA00022763"/>
    </source>
</evidence>
<keyword evidence="9" id="KW-0326">Glycosidase</keyword>
<evidence type="ECO:0000256" key="4">
    <source>
        <dbReference type="ARBA" id="ARBA00022801"/>
    </source>
</evidence>
<dbReference type="EMBL" id="JACBJI010000001">
    <property type="protein sequence ID" value="NYA69521.1"/>
    <property type="molecule type" value="Genomic_DNA"/>
</dbReference>
<dbReference type="InterPro" id="IPR010979">
    <property type="entry name" value="Ribosomal_uS13-like_H2TH"/>
</dbReference>
<organism evidence="11 12">
    <name type="scientific">Flavobacterium agri</name>
    <dbReference type="NCBI Taxonomy" id="2743471"/>
    <lineage>
        <taxon>Bacteria</taxon>
        <taxon>Pseudomonadati</taxon>
        <taxon>Bacteroidota</taxon>
        <taxon>Flavobacteriia</taxon>
        <taxon>Flavobacteriales</taxon>
        <taxon>Flavobacteriaceae</taxon>
        <taxon>Flavobacterium</taxon>
    </lineage>
</organism>
<accession>A0A7Y8XYY0</accession>
<keyword evidence="11" id="KW-0255">Endonuclease</keyword>
<evidence type="ECO:0000256" key="5">
    <source>
        <dbReference type="ARBA" id="ARBA00023125"/>
    </source>
</evidence>
<dbReference type="AlphaFoldDB" id="A0A7Y8XYY0"/>
<dbReference type="SUPFAM" id="SSF81624">
    <property type="entry name" value="N-terminal domain of MutM-like DNA repair proteins"/>
    <property type="match status" value="1"/>
</dbReference>
<keyword evidence="12" id="KW-1185">Reference proteome</keyword>
<comment type="similarity">
    <text evidence="2">Belongs to the FPG family.</text>
</comment>
<comment type="caution">
    <text evidence="11">The sequence shown here is derived from an EMBL/GenBank/DDBJ whole genome shotgun (WGS) entry which is preliminary data.</text>
</comment>
<dbReference type="GO" id="GO:0008534">
    <property type="term" value="F:oxidized purine nucleobase lesion DNA N-glycosylase activity"/>
    <property type="evidence" value="ECO:0007669"/>
    <property type="project" value="UniProtKB-EC"/>
</dbReference>
<dbReference type="RefSeq" id="WP_176004346.1">
    <property type="nucleotide sequence ID" value="NZ_JABWMI010000002.1"/>
</dbReference>
<dbReference type="GO" id="GO:0006284">
    <property type="term" value="P:base-excision repair"/>
    <property type="evidence" value="ECO:0007669"/>
    <property type="project" value="InterPro"/>
</dbReference>
<evidence type="ECO:0000259" key="10">
    <source>
        <dbReference type="PROSITE" id="PS51068"/>
    </source>
</evidence>
<dbReference type="SMART" id="SM01232">
    <property type="entry name" value="H2TH"/>
    <property type="match status" value="1"/>
</dbReference>
<feature type="domain" description="Formamidopyrimidine-DNA glycosylase catalytic" evidence="10">
    <location>
        <begin position="2"/>
        <end position="89"/>
    </location>
</feature>
<dbReference type="InterPro" id="IPR015886">
    <property type="entry name" value="H2TH_FPG"/>
</dbReference>
<dbReference type="GO" id="GO:0003906">
    <property type="term" value="F:DNA-(apurinic or apyrimidinic site) endonuclease activity"/>
    <property type="evidence" value="ECO:0007669"/>
    <property type="project" value="InterPro"/>
</dbReference>
<keyword evidence="5" id="KW-0238">DNA-binding</keyword>
<keyword evidence="6" id="KW-0234">DNA repair</keyword>
<keyword evidence="4" id="KW-0378">Hydrolase</keyword>
<keyword evidence="8" id="KW-0511">Multifunctional enzyme</keyword>
<dbReference type="InterPro" id="IPR035937">
    <property type="entry name" value="FPG_N"/>
</dbReference>
<gene>
    <name evidence="11" type="ORF">HZF10_01210</name>
</gene>
<evidence type="ECO:0000256" key="9">
    <source>
        <dbReference type="ARBA" id="ARBA00023295"/>
    </source>
</evidence>
<evidence type="ECO:0000256" key="2">
    <source>
        <dbReference type="ARBA" id="ARBA00009409"/>
    </source>
</evidence>
<name>A0A7Y8XYY0_9FLAO</name>
<dbReference type="Gene3D" id="3.20.190.10">
    <property type="entry name" value="MutM-like, N-terminal"/>
    <property type="match status" value="1"/>
</dbReference>
<evidence type="ECO:0000313" key="11">
    <source>
        <dbReference type="EMBL" id="NYA69521.1"/>
    </source>
</evidence>
<dbReference type="GO" id="GO:0003684">
    <property type="term" value="F:damaged DNA binding"/>
    <property type="evidence" value="ECO:0007669"/>
    <property type="project" value="InterPro"/>
</dbReference>
<keyword evidence="3" id="KW-0227">DNA damage</keyword>
<evidence type="ECO:0000256" key="6">
    <source>
        <dbReference type="ARBA" id="ARBA00023204"/>
    </source>
</evidence>
<sequence>MPEGPTLSILKQKTAHFEGHKVLKATGNAKIDIDRLVGKKVVSLQTWGKHFLISFDDFYVRVHFLMFGSYAIDETRNAKIRLGLTFSNGVLNFYASNVKLFEGKVEDDYDFSADVMNPDWSEPKARKKLNAIPDEMICDTLLEQDIFSGIGNIIKTEILYRARIHPESKTREIPSAKKKILLEQAVLYPQQFLDWKKKNELKKHWEAYAQKTCKRCDLPFVKKETGKKKRRSFFCARCQVKY</sequence>
<dbReference type="PANTHER" id="PTHR22993">
    <property type="entry name" value="FORMAMIDOPYRIMIDINE-DNA GLYCOSYLASE"/>
    <property type="match status" value="1"/>
</dbReference>
<dbReference type="Pfam" id="PF06831">
    <property type="entry name" value="H2TH"/>
    <property type="match status" value="1"/>
</dbReference>
<dbReference type="GO" id="GO:0008270">
    <property type="term" value="F:zinc ion binding"/>
    <property type="evidence" value="ECO:0007669"/>
    <property type="project" value="InterPro"/>
</dbReference>
<keyword evidence="11" id="KW-0540">Nuclease</keyword>
<comment type="catalytic activity">
    <reaction evidence="1">
        <text>Hydrolysis of DNA containing ring-opened 7-methylguanine residues, releasing 2,6-diamino-4-hydroxy-5-(N-methyl)formamidopyrimidine.</text>
        <dbReference type="EC" id="3.2.2.23"/>
    </reaction>
</comment>
<evidence type="ECO:0000256" key="8">
    <source>
        <dbReference type="ARBA" id="ARBA00023268"/>
    </source>
</evidence>
<evidence type="ECO:0000313" key="12">
    <source>
        <dbReference type="Proteomes" id="UP000535020"/>
    </source>
</evidence>
<reference evidence="11 12" key="1">
    <citation type="submission" date="2020-07" db="EMBL/GenBank/DDBJ databases">
        <authorList>
            <person name="Sun Q."/>
        </authorList>
    </citation>
    <scope>NUCLEOTIDE SEQUENCE [LARGE SCALE GENOMIC DNA]</scope>
    <source>
        <strain evidence="11 12">MAH-1</strain>
    </source>
</reference>
<dbReference type="Proteomes" id="UP000535020">
    <property type="component" value="Unassembled WGS sequence"/>
</dbReference>
<dbReference type="Pfam" id="PF01149">
    <property type="entry name" value="Fapy_DNA_glyco"/>
    <property type="match status" value="1"/>
</dbReference>